<dbReference type="AlphaFoldDB" id="A0A9P4QWD6"/>
<evidence type="ECO:0000313" key="3">
    <source>
        <dbReference type="Proteomes" id="UP000799444"/>
    </source>
</evidence>
<keyword evidence="1" id="KW-0812">Transmembrane</keyword>
<feature type="transmembrane region" description="Helical" evidence="1">
    <location>
        <begin position="86"/>
        <end position="108"/>
    </location>
</feature>
<sequence>MSRYEFLHYFHGYHDSHQEDTYFVRFPKRLNSPLCDPHSSEDHGWGVYIIEGPNRVVLTWCCVVILVLSFVISITYSVVMKTQEQGFGIGQWMVAVLTAVLAALYFQWEEN</sequence>
<gene>
    <name evidence="2" type="ORF">EJ04DRAFT_258658</name>
</gene>
<name>A0A9P4QWD6_9PLEO</name>
<dbReference type="EMBL" id="ML996155">
    <property type="protein sequence ID" value="KAF2733914.1"/>
    <property type="molecule type" value="Genomic_DNA"/>
</dbReference>
<reference evidence="2" key="1">
    <citation type="journal article" date="2020" name="Stud. Mycol.">
        <title>101 Dothideomycetes genomes: a test case for predicting lifestyles and emergence of pathogens.</title>
        <authorList>
            <person name="Haridas S."/>
            <person name="Albert R."/>
            <person name="Binder M."/>
            <person name="Bloem J."/>
            <person name="Labutti K."/>
            <person name="Salamov A."/>
            <person name="Andreopoulos B."/>
            <person name="Baker S."/>
            <person name="Barry K."/>
            <person name="Bills G."/>
            <person name="Bluhm B."/>
            <person name="Cannon C."/>
            <person name="Castanera R."/>
            <person name="Culley D."/>
            <person name="Daum C."/>
            <person name="Ezra D."/>
            <person name="Gonzalez J."/>
            <person name="Henrissat B."/>
            <person name="Kuo A."/>
            <person name="Liang C."/>
            <person name="Lipzen A."/>
            <person name="Lutzoni F."/>
            <person name="Magnuson J."/>
            <person name="Mondo S."/>
            <person name="Nolan M."/>
            <person name="Ohm R."/>
            <person name="Pangilinan J."/>
            <person name="Park H.-J."/>
            <person name="Ramirez L."/>
            <person name="Alfaro M."/>
            <person name="Sun H."/>
            <person name="Tritt A."/>
            <person name="Yoshinaga Y."/>
            <person name="Zwiers L.-H."/>
            <person name="Turgeon B."/>
            <person name="Goodwin S."/>
            <person name="Spatafora J."/>
            <person name="Crous P."/>
            <person name="Grigoriev I."/>
        </authorList>
    </citation>
    <scope>NUCLEOTIDE SEQUENCE</scope>
    <source>
        <strain evidence="2">CBS 125425</strain>
    </source>
</reference>
<evidence type="ECO:0000313" key="2">
    <source>
        <dbReference type="EMBL" id="KAF2733914.1"/>
    </source>
</evidence>
<keyword evidence="1" id="KW-0472">Membrane</keyword>
<accession>A0A9P4QWD6</accession>
<keyword evidence="3" id="KW-1185">Reference proteome</keyword>
<dbReference type="OrthoDB" id="409136at2759"/>
<evidence type="ECO:0000256" key="1">
    <source>
        <dbReference type="SAM" id="Phobius"/>
    </source>
</evidence>
<organism evidence="2 3">
    <name type="scientific">Polyplosphaeria fusca</name>
    <dbReference type="NCBI Taxonomy" id="682080"/>
    <lineage>
        <taxon>Eukaryota</taxon>
        <taxon>Fungi</taxon>
        <taxon>Dikarya</taxon>
        <taxon>Ascomycota</taxon>
        <taxon>Pezizomycotina</taxon>
        <taxon>Dothideomycetes</taxon>
        <taxon>Pleosporomycetidae</taxon>
        <taxon>Pleosporales</taxon>
        <taxon>Tetraplosphaeriaceae</taxon>
        <taxon>Polyplosphaeria</taxon>
    </lineage>
</organism>
<protein>
    <submittedName>
        <fullName evidence="2">Uncharacterized protein</fullName>
    </submittedName>
</protein>
<proteinExistence type="predicted"/>
<dbReference type="Proteomes" id="UP000799444">
    <property type="component" value="Unassembled WGS sequence"/>
</dbReference>
<keyword evidence="1" id="KW-1133">Transmembrane helix</keyword>
<feature type="transmembrane region" description="Helical" evidence="1">
    <location>
        <begin position="57"/>
        <end position="79"/>
    </location>
</feature>
<comment type="caution">
    <text evidence="2">The sequence shown here is derived from an EMBL/GenBank/DDBJ whole genome shotgun (WGS) entry which is preliminary data.</text>
</comment>